<keyword evidence="6" id="KW-1003">Cell membrane</keyword>
<name>A0A7W7CJA6_9PSEU</name>
<dbReference type="GO" id="GO:0046677">
    <property type="term" value="P:response to antibiotic"/>
    <property type="evidence" value="ECO:0007669"/>
    <property type="project" value="UniProtKB-KW"/>
</dbReference>
<dbReference type="InterPro" id="IPR051784">
    <property type="entry name" value="Nod_factor_ABC_transporter"/>
</dbReference>
<keyword evidence="5" id="KW-0046">Antibiotic resistance</keyword>
<dbReference type="RefSeq" id="WP_185006894.1">
    <property type="nucleotide sequence ID" value="NZ_BAAAUI010000057.1"/>
</dbReference>
<evidence type="ECO:0000256" key="5">
    <source>
        <dbReference type="ARBA" id="ARBA00023251"/>
    </source>
</evidence>
<feature type="transmembrane region" description="Helical" evidence="6">
    <location>
        <begin position="37"/>
        <end position="57"/>
    </location>
</feature>
<feature type="transmembrane region" description="Helical" evidence="6">
    <location>
        <begin position="114"/>
        <end position="142"/>
    </location>
</feature>
<dbReference type="GO" id="GO:0140359">
    <property type="term" value="F:ABC-type transporter activity"/>
    <property type="evidence" value="ECO:0007669"/>
    <property type="project" value="InterPro"/>
</dbReference>
<evidence type="ECO:0000256" key="2">
    <source>
        <dbReference type="ARBA" id="ARBA00022692"/>
    </source>
</evidence>
<gene>
    <name evidence="8" type="ORF">HNR67_006939</name>
</gene>
<keyword evidence="2 6" id="KW-0812">Transmembrane</keyword>
<protein>
    <recommendedName>
        <fullName evidence="6">Transport permease protein</fullName>
    </recommendedName>
</protein>
<dbReference type="InterPro" id="IPR047817">
    <property type="entry name" value="ABC2_TM_bact-type"/>
</dbReference>
<dbReference type="GO" id="GO:0043190">
    <property type="term" value="C:ATP-binding cassette (ABC) transporter complex"/>
    <property type="evidence" value="ECO:0007669"/>
    <property type="project" value="InterPro"/>
</dbReference>
<evidence type="ECO:0000256" key="4">
    <source>
        <dbReference type="ARBA" id="ARBA00023136"/>
    </source>
</evidence>
<dbReference type="EMBL" id="JACHMH010000001">
    <property type="protein sequence ID" value="MBB4680821.1"/>
    <property type="molecule type" value="Genomic_DNA"/>
</dbReference>
<dbReference type="PIRSF" id="PIRSF006648">
    <property type="entry name" value="DrrB"/>
    <property type="match status" value="1"/>
</dbReference>
<keyword evidence="9" id="KW-1185">Reference proteome</keyword>
<evidence type="ECO:0000256" key="1">
    <source>
        <dbReference type="ARBA" id="ARBA00004141"/>
    </source>
</evidence>
<evidence type="ECO:0000313" key="8">
    <source>
        <dbReference type="EMBL" id="MBB4680821.1"/>
    </source>
</evidence>
<accession>A0A7W7CJA6</accession>
<feature type="transmembrane region" description="Helical" evidence="6">
    <location>
        <begin position="154"/>
        <end position="175"/>
    </location>
</feature>
<evidence type="ECO:0000256" key="6">
    <source>
        <dbReference type="RuleBase" id="RU361157"/>
    </source>
</evidence>
<dbReference type="InterPro" id="IPR000412">
    <property type="entry name" value="ABC_2_transport"/>
</dbReference>
<feature type="domain" description="ABC transmembrane type-2" evidence="7">
    <location>
        <begin position="35"/>
        <end position="273"/>
    </location>
</feature>
<evidence type="ECO:0000256" key="3">
    <source>
        <dbReference type="ARBA" id="ARBA00022989"/>
    </source>
</evidence>
<comment type="subcellular location">
    <subcellularLocation>
        <location evidence="6">Cell membrane</location>
        <topology evidence="6">Multi-pass membrane protein</topology>
    </subcellularLocation>
    <subcellularLocation>
        <location evidence="1">Membrane</location>
        <topology evidence="1">Multi-pass membrane protein</topology>
    </subcellularLocation>
</comment>
<keyword evidence="4 6" id="KW-0472">Membrane</keyword>
<keyword evidence="3 6" id="KW-1133">Transmembrane helix</keyword>
<evidence type="ECO:0000313" key="9">
    <source>
        <dbReference type="Proteomes" id="UP000533598"/>
    </source>
</evidence>
<feature type="transmembrane region" description="Helical" evidence="6">
    <location>
        <begin position="182"/>
        <end position="203"/>
    </location>
</feature>
<comment type="similarity">
    <text evidence="6">Belongs to the ABC-2 integral membrane protein family.</text>
</comment>
<keyword evidence="6" id="KW-0813">Transport</keyword>
<feature type="transmembrane region" description="Helical" evidence="6">
    <location>
        <begin position="248"/>
        <end position="268"/>
    </location>
</feature>
<feature type="transmembrane region" description="Helical" evidence="6">
    <location>
        <begin position="69"/>
        <end position="93"/>
    </location>
</feature>
<proteinExistence type="inferred from homology"/>
<dbReference type="PROSITE" id="PS51012">
    <property type="entry name" value="ABC_TM2"/>
    <property type="match status" value="1"/>
</dbReference>
<dbReference type="AlphaFoldDB" id="A0A7W7CJA6"/>
<dbReference type="Proteomes" id="UP000533598">
    <property type="component" value="Unassembled WGS sequence"/>
</dbReference>
<organism evidence="8 9">
    <name type="scientific">Crossiella cryophila</name>
    <dbReference type="NCBI Taxonomy" id="43355"/>
    <lineage>
        <taxon>Bacteria</taxon>
        <taxon>Bacillati</taxon>
        <taxon>Actinomycetota</taxon>
        <taxon>Actinomycetes</taxon>
        <taxon>Pseudonocardiales</taxon>
        <taxon>Pseudonocardiaceae</taxon>
        <taxon>Crossiella</taxon>
    </lineage>
</organism>
<dbReference type="InterPro" id="IPR013525">
    <property type="entry name" value="ABC2_TM"/>
</dbReference>
<dbReference type="Pfam" id="PF01061">
    <property type="entry name" value="ABC2_membrane"/>
    <property type="match status" value="1"/>
</dbReference>
<evidence type="ECO:0000259" key="7">
    <source>
        <dbReference type="PROSITE" id="PS51012"/>
    </source>
</evidence>
<comment type="caution">
    <text evidence="8">The sequence shown here is derived from an EMBL/GenBank/DDBJ whole genome shotgun (WGS) entry which is preliminary data.</text>
</comment>
<dbReference type="PANTHER" id="PTHR43229">
    <property type="entry name" value="NODULATION PROTEIN J"/>
    <property type="match status" value="1"/>
</dbReference>
<dbReference type="PANTHER" id="PTHR43229:SF6">
    <property type="entry name" value="ABC-TYPE MULTIDRUG TRANSPORT SYSTEM, PERMEASE COMPONENT"/>
    <property type="match status" value="1"/>
</dbReference>
<reference evidence="8 9" key="1">
    <citation type="submission" date="2020-08" db="EMBL/GenBank/DDBJ databases">
        <title>Sequencing the genomes of 1000 actinobacteria strains.</title>
        <authorList>
            <person name="Klenk H.-P."/>
        </authorList>
    </citation>
    <scope>NUCLEOTIDE SEQUENCE [LARGE SCALE GENOMIC DNA]</scope>
    <source>
        <strain evidence="8 9">DSM 44230</strain>
    </source>
</reference>
<sequence>MTTTTRTRASHRSTALGIGLRRGVLELKQFLRQKDTVIFTFSFPLLMTVLFGAIFQRKLPGTDVDFTQYFLAGMVATGIMGTTFVLLAVGIALERDDGTLKRLRAMPMPLSAYFIGKTVLVLVASIAQTVLLLVFGSLFFGLTMPATAGKWLTLGWVLLLGVIACTLLGVAMSAVPRSGRSAAAVVMPIFVVLQFISGVFFVFTELPGPVQAVGGVFPLKWLSQGLRSVFLPEELQRMEPTGSWDHPGIAIVLALWIVAGLVLSVATFRWQRARS</sequence>